<feature type="transmembrane region" description="Helical" evidence="12">
    <location>
        <begin position="310"/>
        <end position="335"/>
    </location>
</feature>
<feature type="transmembrane region" description="Helical" evidence="12">
    <location>
        <begin position="468"/>
        <end position="490"/>
    </location>
</feature>
<evidence type="ECO:0000313" key="17">
    <source>
        <dbReference type="Proteomes" id="UP001596098"/>
    </source>
</evidence>
<gene>
    <name evidence="16" type="ORF">ACFPWU_06835</name>
</gene>
<dbReference type="InterPro" id="IPR003353">
    <property type="entry name" value="PTS_IIB_fruc"/>
</dbReference>
<keyword evidence="2" id="KW-0813">Transport</keyword>
<keyword evidence="6" id="KW-0808">Transferase</keyword>
<dbReference type="Proteomes" id="UP001596098">
    <property type="component" value="Unassembled WGS sequence"/>
</dbReference>
<dbReference type="InterPro" id="IPR003501">
    <property type="entry name" value="PTS_EIIB_2/3"/>
</dbReference>
<keyword evidence="11 12" id="KW-0472">Membrane</keyword>
<dbReference type="InterPro" id="IPR002178">
    <property type="entry name" value="PTS_EIIA_type-2_dom"/>
</dbReference>
<dbReference type="Pfam" id="PF02378">
    <property type="entry name" value="PTS_EIIC"/>
    <property type="match status" value="1"/>
</dbReference>
<evidence type="ECO:0000256" key="1">
    <source>
        <dbReference type="ARBA" id="ARBA00004429"/>
    </source>
</evidence>
<dbReference type="PANTHER" id="PTHR30505">
    <property type="entry name" value="FRUCTOSE-LIKE PERMEASE"/>
    <property type="match status" value="1"/>
</dbReference>
<evidence type="ECO:0000256" key="6">
    <source>
        <dbReference type="ARBA" id="ARBA00022679"/>
    </source>
</evidence>
<evidence type="ECO:0000256" key="9">
    <source>
        <dbReference type="ARBA" id="ARBA00022777"/>
    </source>
</evidence>
<dbReference type="InterPro" id="IPR013011">
    <property type="entry name" value="PTS_EIIB_2"/>
</dbReference>
<dbReference type="PANTHER" id="PTHR30505:SF0">
    <property type="entry name" value="FRUCTOSE-LIKE PTS SYSTEM EIIBC COMPONENT-RELATED"/>
    <property type="match status" value="1"/>
</dbReference>
<feature type="transmembrane region" description="Helical" evidence="12">
    <location>
        <begin position="618"/>
        <end position="636"/>
    </location>
</feature>
<feature type="transmembrane region" description="Helical" evidence="12">
    <location>
        <begin position="373"/>
        <end position="402"/>
    </location>
</feature>
<dbReference type="SUPFAM" id="SSF55804">
    <property type="entry name" value="Phoshotransferase/anion transport protein"/>
    <property type="match status" value="1"/>
</dbReference>
<evidence type="ECO:0000256" key="12">
    <source>
        <dbReference type="SAM" id="Phobius"/>
    </source>
</evidence>
<evidence type="ECO:0000259" key="13">
    <source>
        <dbReference type="PROSITE" id="PS51094"/>
    </source>
</evidence>
<dbReference type="Pfam" id="PF02302">
    <property type="entry name" value="PTS_IIB"/>
    <property type="match status" value="1"/>
</dbReference>
<dbReference type="Gene3D" id="3.40.930.10">
    <property type="entry name" value="Mannitol-specific EII, Chain A"/>
    <property type="match status" value="1"/>
</dbReference>
<dbReference type="NCBIfam" id="TIGR01427">
    <property type="entry name" value="PTS_IIC_fructo"/>
    <property type="match status" value="1"/>
</dbReference>
<dbReference type="InterPro" id="IPR036095">
    <property type="entry name" value="PTS_EIIB-like_sf"/>
</dbReference>
<comment type="subcellular location">
    <subcellularLocation>
        <location evidence="1">Cell inner membrane</location>
        <topology evidence="1">Multi-pass membrane protein</topology>
    </subcellularLocation>
</comment>
<reference evidence="17" key="1">
    <citation type="journal article" date="2019" name="Int. J. Syst. Evol. Microbiol.">
        <title>The Global Catalogue of Microorganisms (GCM) 10K type strain sequencing project: providing services to taxonomists for standard genome sequencing and annotation.</title>
        <authorList>
            <consortium name="The Broad Institute Genomics Platform"/>
            <consortium name="The Broad Institute Genome Sequencing Center for Infectious Disease"/>
            <person name="Wu L."/>
            <person name="Ma J."/>
        </authorList>
    </citation>
    <scope>NUCLEOTIDE SEQUENCE [LARGE SCALE GENOMIC DNA]</scope>
    <source>
        <strain evidence="17">DFY28</strain>
    </source>
</reference>
<protein>
    <submittedName>
        <fullName evidence="16">Fructose-specific PTS transporter subunit EIIC</fullName>
    </submittedName>
</protein>
<evidence type="ECO:0000256" key="3">
    <source>
        <dbReference type="ARBA" id="ARBA00022475"/>
    </source>
</evidence>
<dbReference type="CDD" id="cd05569">
    <property type="entry name" value="PTS_IIB_fructose"/>
    <property type="match status" value="1"/>
</dbReference>
<dbReference type="InterPro" id="IPR006327">
    <property type="entry name" value="PTS_IIC_fruc"/>
</dbReference>
<feature type="domain" description="PTS EIIC type-2" evidence="15">
    <location>
        <begin position="307"/>
        <end position="688"/>
    </location>
</feature>
<comment type="caution">
    <text evidence="16">The sequence shown here is derived from an EMBL/GenBank/DDBJ whole genome shotgun (WGS) entry which is preliminary data.</text>
</comment>
<dbReference type="CDD" id="cd00211">
    <property type="entry name" value="PTS_IIA_fru"/>
    <property type="match status" value="1"/>
</dbReference>
<feature type="domain" description="PTS EIIB type-2" evidence="14">
    <location>
        <begin position="180"/>
        <end position="275"/>
    </location>
</feature>
<feature type="transmembrane region" description="Helical" evidence="12">
    <location>
        <begin position="510"/>
        <end position="528"/>
    </location>
</feature>
<evidence type="ECO:0000256" key="5">
    <source>
        <dbReference type="ARBA" id="ARBA00022597"/>
    </source>
</evidence>
<evidence type="ECO:0000256" key="8">
    <source>
        <dbReference type="ARBA" id="ARBA00022692"/>
    </source>
</evidence>
<organism evidence="16 17">
    <name type="scientific">Nocardioides yefusunii</name>
    <dbReference type="NCBI Taxonomy" id="2500546"/>
    <lineage>
        <taxon>Bacteria</taxon>
        <taxon>Bacillati</taxon>
        <taxon>Actinomycetota</taxon>
        <taxon>Actinomycetes</taxon>
        <taxon>Propionibacteriales</taxon>
        <taxon>Nocardioidaceae</taxon>
        <taxon>Nocardioides</taxon>
    </lineage>
</organism>
<keyword evidence="8 12" id="KW-0812">Transmembrane</keyword>
<keyword evidence="7" id="KW-0598">Phosphotransferase system</keyword>
<feature type="transmembrane region" description="Helical" evidence="12">
    <location>
        <begin position="656"/>
        <end position="677"/>
    </location>
</feature>
<keyword evidence="17" id="KW-1185">Reference proteome</keyword>
<evidence type="ECO:0000256" key="2">
    <source>
        <dbReference type="ARBA" id="ARBA00022448"/>
    </source>
</evidence>
<feature type="domain" description="PTS EIIA type-2" evidence="13">
    <location>
        <begin position="3"/>
        <end position="147"/>
    </location>
</feature>
<dbReference type="InterPro" id="IPR013014">
    <property type="entry name" value="PTS_EIIC_2"/>
</dbReference>
<evidence type="ECO:0000256" key="7">
    <source>
        <dbReference type="ARBA" id="ARBA00022683"/>
    </source>
</evidence>
<dbReference type="PROSITE" id="PS51094">
    <property type="entry name" value="PTS_EIIA_TYPE_2"/>
    <property type="match status" value="1"/>
</dbReference>
<evidence type="ECO:0000259" key="15">
    <source>
        <dbReference type="PROSITE" id="PS51104"/>
    </source>
</evidence>
<keyword evidence="9" id="KW-0418">Kinase</keyword>
<feature type="transmembrane region" description="Helical" evidence="12">
    <location>
        <begin position="409"/>
        <end position="429"/>
    </location>
</feature>
<dbReference type="EMBL" id="JBHSQI010000003">
    <property type="protein sequence ID" value="MFC6153381.1"/>
    <property type="molecule type" value="Genomic_DNA"/>
</dbReference>
<evidence type="ECO:0000259" key="14">
    <source>
        <dbReference type="PROSITE" id="PS51099"/>
    </source>
</evidence>
<proteinExistence type="predicted"/>
<dbReference type="RefSeq" id="WP_128221214.1">
    <property type="nucleotide sequence ID" value="NZ_CP034929.1"/>
</dbReference>
<feature type="transmembrane region" description="Helical" evidence="12">
    <location>
        <begin position="558"/>
        <end position="579"/>
    </location>
</feature>
<name>A0ABW1QV96_9ACTN</name>
<accession>A0ABW1QV96</accession>
<dbReference type="InterPro" id="IPR016152">
    <property type="entry name" value="PTrfase/Anion_transptr"/>
</dbReference>
<feature type="transmembrane region" description="Helical" evidence="12">
    <location>
        <begin position="435"/>
        <end position="456"/>
    </location>
</feature>
<evidence type="ECO:0000256" key="4">
    <source>
        <dbReference type="ARBA" id="ARBA00022553"/>
    </source>
</evidence>
<dbReference type="Gene3D" id="3.40.50.2300">
    <property type="match status" value="1"/>
</dbReference>
<dbReference type="InterPro" id="IPR050864">
    <property type="entry name" value="Bacterial_PTS_Sugar_Transport"/>
</dbReference>
<sequence>MHDLITPDLVRLDAQWGADKHDVIRGLAALVADAGRASDLEQIIADAFAREATSATGLPGGFAIPHCRTAGVETPTLAFARLAPAVEFGAKDGAADLAFLILAPADGDSTHLQLLSKLARSLVKPEFTAALRNAADVESVVTLVNEAIGETPAAAAAPAAAATATAAPVEAPAEVQKASLVAVTSCPTGIAHTYMAAEALQAAAERAGVELAVETQGSAGSTPIPAGVIAGAGAVIFATDVGVKDKARFAGKPVLNSGVKRPIDEADAMIAEALKIAADPNASRVEGSADAAAADTTGAKESWGGRTRRVLMTGVSYMIPFTAAGGLLIALSFLLGGYDITNAYGEIAVNNTLFDLPDVQALGLEHVLFDSGLLAYIGALFFIIGKTAFMFFIPALGGYIAYAIADRPGIAPGFVMGGLASNIFGVASADGIGAPATGFLGAIVGGVLAGVIAHWIAGWKVPTWARGLMPVLVIPLFTSIIAGFVMFVVLGKPISWVMDQLNDGLNSLNGSSAIILGIVLGLMMAFDMGGPLNKVAYSFAAAGVGAASLASDAPELKIMAAVMLAGMVPPIALALATVVRPKLFTEAERENGKAGWLLGASFITEGAIPFAAADPLRVIPSIMVGSAVTGAVSMAMDVGVRAPHGGIFVLFAVENVLGFIVALVAGVIVAAAMVTALKSAGSKKAVEA</sequence>
<keyword evidence="4" id="KW-0597">Phosphoprotein</keyword>
<dbReference type="NCBIfam" id="TIGR00829">
    <property type="entry name" value="FRU"/>
    <property type="match status" value="1"/>
</dbReference>
<keyword evidence="5" id="KW-0762">Sugar transport</keyword>
<dbReference type="InterPro" id="IPR003352">
    <property type="entry name" value="PTS_EIIC"/>
</dbReference>
<evidence type="ECO:0000313" key="16">
    <source>
        <dbReference type="EMBL" id="MFC6153381.1"/>
    </source>
</evidence>
<evidence type="ECO:0000256" key="10">
    <source>
        <dbReference type="ARBA" id="ARBA00022989"/>
    </source>
</evidence>
<dbReference type="SUPFAM" id="SSF52794">
    <property type="entry name" value="PTS system IIB component-like"/>
    <property type="match status" value="1"/>
</dbReference>
<dbReference type="PROSITE" id="PS51104">
    <property type="entry name" value="PTS_EIIC_TYPE_2"/>
    <property type="match status" value="1"/>
</dbReference>
<evidence type="ECO:0000256" key="11">
    <source>
        <dbReference type="ARBA" id="ARBA00023136"/>
    </source>
</evidence>
<dbReference type="PROSITE" id="PS51099">
    <property type="entry name" value="PTS_EIIB_TYPE_2"/>
    <property type="match status" value="1"/>
</dbReference>
<keyword evidence="10 12" id="KW-1133">Transmembrane helix</keyword>
<keyword evidence="3" id="KW-1003">Cell membrane</keyword>
<dbReference type="Pfam" id="PF00359">
    <property type="entry name" value="PTS_EIIA_2"/>
    <property type="match status" value="1"/>
</dbReference>